<comment type="caution">
    <text evidence="1">The sequence shown here is derived from an EMBL/GenBank/DDBJ whole genome shotgun (WGS) entry which is preliminary data.</text>
</comment>
<name>A0A066ZWA9_HYDMR</name>
<dbReference type="STRING" id="28885.EI16_12030"/>
<organism evidence="1 2">
    <name type="scientific">Hydrogenovibrio marinus</name>
    <dbReference type="NCBI Taxonomy" id="28885"/>
    <lineage>
        <taxon>Bacteria</taxon>
        <taxon>Pseudomonadati</taxon>
        <taxon>Pseudomonadota</taxon>
        <taxon>Gammaproteobacteria</taxon>
        <taxon>Thiotrichales</taxon>
        <taxon>Piscirickettsiaceae</taxon>
        <taxon>Hydrogenovibrio</taxon>
    </lineage>
</organism>
<keyword evidence="2" id="KW-1185">Reference proteome</keyword>
<evidence type="ECO:0000313" key="1">
    <source>
        <dbReference type="EMBL" id="KDN94626.1"/>
    </source>
</evidence>
<dbReference type="EMBL" id="JMIU01000002">
    <property type="protein sequence ID" value="KDN94626.1"/>
    <property type="molecule type" value="Genomic_DNA"/>
</dbReference>
<gene>
    <name evidence="1" type="ORF">EI16_12030</name>
</gene>
<reference evidence="1 2" key="1">
    <citation type="submission" date="2014-04" db="EMBL/GenBank/DDBJ databases">
        <title>Draft genome sequence of Hydrogenovibrio marinus MH-110, a model organism for aerobic H2 metabolism.</title>
        <authorList>
            <person name="Cha H.J."/>
            <person name="Jo B.H."/>
            <person name="Hwang B.H."/>
        </authorList>
    </citation>
    <scope>NUCLEOTIDE SEQUENCE [LARGE SCALE GENOMIC DNA]</scope>
    <source>
        <strain evidence="1 2">MH-110</strain>
    </source>
</reference>
<dbReference type="Proteomes" id="UP000027341">
    <property type="component" value="Unassembled WGS sequence"/>
</dbReference>
<accession>A0A066ZWA9</accession>
<protein>
    <submittedName>
        <fullName evidence="1">Uncharacterized protein</fullName>
    </submittedName>
</protein>
<sequence length="241" mass="27382">MELTTYSKQISESQALVEWSFSKAKCGKFLCTLLPGSESIELIAEMVVIRHLIDERQIFGQKLLTGKGLTLNVSSGAIKKLVLGKSDKKDASHYANYLSLVLDGCKFKVHKNQNIVDCESPLDESLDILPEVYGSSHYLVNAGKIGEVFVTRHAIERYQERTIEESGECKYPLATLIKRLSNKEIEKVQLPEKVLNHKLKKYRNPDEDYEVWKHPTSSLHFGIVLDKKTLKKTLVTIFIRS</sequence>
<dbReference type="AlphaFoldDB" id="A0A066ZWA9"/>
<proteinExistence type="predicted"/>
<evidence type="ECO:0000313" key="2">
    <source>
        <dbReference type="Proteomes" id="UP000027341"/>
    </source>
</evidence>